<keyword evidence="1" id="KW-0175">Coiled coil</keyword>
<feature type="region of interest" description="Disordered" evidence="2">
    <location>
        <begin position="230"/>
        <end position="258"/>
    </location>
</feature>
<dbReference type="EMBL" id="PGVD01000079">
    <property type="protein sequence ID" value="PLR89805.1"/>
    <property type="molecule type" value="Genomic_DNA"/>
</dbReference>
<dbReference type="EMBL" id="PGVA01000092">
    <property type="protein sequence ID" value="PLR79556.1"/>
    <property type="molecule type" value="Genomic_DNA"/>
</dbReference>
<evidence type="ECO:0000313" key="6">
    <source>
        <dbReference type="Proteomes" id="UP000235114"/>
    </source>
</evidence>
<keyword evidence="6" id="KW-1185">Reference proteome</keyword>
<evidence type="ECO:0000313" key="4">
    <source>
        <dbReference type="EMBL" id="PLR89805.1"/>
    </source>
</evidence>
<name>A0A2N5GFN2_9BACI</name>
<evidence type="ECO:0000256" key="2">
    <source>
        <dbReference type="SAM" id="MobiDB-lite"/>
    </source>
</evidence>
<feature type="coiled-coil region" evidence="1">
    <location>
        <begin position="39"/>
        <end position="66"/>
    </location>
</feature>
<feature type="compositionally biased region" description="Basic and acidic residues" evidence="2">
    <location>
        <begin position="239"/>
        <end position="258"/>
    </location>
</feature>
<dbReference type="Gene3D" id="3.30.70.60">
    <property type="match status" value="1"/>
</dbReference>
<feature type="region of interest" description="Disordered" evidence="2">
    <location>
        <begin position="109"/>
        <end position="151"/>
    </location>
</feature>
<comment type="caution">
    <text evidence="3">The sequence shown here is derived from an EMBL/GenBank/DDBJ whole genome shotgun (WGS) entry which is preliminary data.</text>
</comment>
<dbReference type="Proteomes" id="UP000235114">
    <property type="component" value="Unassembled WGS sequence"/>
</dbReference>
<proteinExistence type="predicted"/>
<organism evidence="3 5">
    <name type="scientific">Bacillus canaveralius</name>
    <dbReference type="NCBI Taxonomy" id="1403243"/>
    <lineage>
        <taxon>Bacteria</taxon>
        <taxon>Bacillati</taxon>
        <taxon>Bacillota</taxon>
        <taxon>Bacilli</taxon>
        <taxon>Bacillales</taxon>
        <taxon>Bacillaceae</taxon>
        <taxon>Bacillus</taxon>
    </lineage>
</organism>
<evidence type="ECO:0000313" key="3">
    <source>
        <dbReference type="EMBL" id="PLR79556.1"/>
    </source>
</evidence>
<evidence type="ECO:0000313" key="5">
    <source>
        <dbReference type="Proteomes" id="UP000234951"/>
    </source>
</evidence>
<dbReference type="Proteomes" id="UP000234951">
    <property type="component" value="Unassembled WGS sequence"/>
</dbReference>
<dbReference type="OrthoDB" id="2427034at2"/>
<accession>A0A2N5GFN2</accession>
<dbReference type="InterPro" id="IPR014717">
    <property type="entry name" value="Transl_elong_EF1B/ribsomal_bS6"/>
</dbReference>
<reference evidence="3 5" key="1">
    <citation type="submission" date="2017-11" db="EMBL/GenBank/DDBJ databases">
        <title>Comparitive Functional Genomics of Dry Heat Resistant strains isolated from the Viking Spacecraft.</title>
        <authorList>
            <person name="Seuylemezian A."/>
            <person name="Cooper K."/>
            <person name="Vaishampayan P."/>
        </authorList>
    </citation>
    <scope>NUCLEOTIDE SEQUENCE [LARGE SCALE GENOMIC DNA]</scope>
    <source>
        <strain evidence="3 5">M4.6</strain>
    </source>
</reference>
<evidence type="ECO:0000256" key="1">
    <source>
        <dbReference type="SAM" id="Coils"/>
    </source>
</evidence>
<reference evidence="4 6" key="2">
    <citation type="submission" date="2017-12" db="EMBL/GenBank/DDBJ databases">
        <title>Comparative Functional Genomics of Dry Heat Resistant strains isolated from the Viking Spacecraft.</title>
        <authorList>
            <person name="Seuylemezian A."/>
            <person name="Cooper K."/>
            <person name="Vaishampayan P."/>
        </authorList>
    </citation>
    <scope>NUCLEOTIDE SEQUENCE [LARGE SCALE GENOMIC DNA]</scope>
    <source>
        <strain evidence="4 6">ATCC 29669</strain>
    </source>
</reference>
<dbReference type="AlphaFoldDB" id="A0A2N5GFN2"/>
<gene>
    <name evidence="3" type="ORF">CU635_22640</name>
    <name evidence="4" type="ORF">CVD25_20980</name>
</gene>
<protein>
    <submittedName>
        <fullName evidence="3">Pilus assembly protein PilO</fullName>
    </submittedName>
</protein>
<dbReference type="RefSeq" id="WP_101579608.1">
    <property type="nucleotide sequence ID" value="NZ_PGVA01000092.1"/>
</dbReference>
<sequence>MNREVTKKQILITVLVLLLFGGIALGSYYAFLLPLNEQLQRKESDLNLAEGELKIIQERLEQMDEEPPLSTMELQRRMPVTRMLDQLLLDIERAEIISDTYVKEIRLNGPGTDEEIEPAETDNKNIADGEETGEANIQTSKRSEEASHEALPNGMKKTTVVIAGEADTYFEMESFIEVIEGLKRIVNVEQLQFTAPEEIYSVEQTPGLLEFELTIAAYYYPGLEDLKKELPPLAAPEQSNKKDPTSRFSEKNANHNQP</sequence>